<reference evidence="2" key="1">
    <citation type="submission" date="2015-07" db="EMBL/GenBank/DDBJ databases">
        <title>Draft Genome Sequences of Anaerolinea thermolimosa IMO-1, Bellilinea caldifistulae GOMI-1, Leptolinea tardivitalis YMTK-2, Levilinea saccharolytica KIBI-1,Longilinea arvoryzae KOME-1, Previously Described as Members of the Anaerolineaceae (Chloroflexi).</title>
        <authorList>
            <person name="Sekiguchi Y."/>
            <person name="Ohashi A."/>
            <person name="Matsuura N."/>
            <person name="Tourlousse M.D."/>
        </authorList>
    </citation>
    <scope>NUCLEOTIDE SEQUENCE [LARGE SCALE GENOMIC DNA]</scope>
    <source>
        <strain evidence="2">KOME-1</strain>
    </source>
</reference>
<feature type="domain" description="DinB-like" evidence="1">
    <location>
        <begin position="19"/>
        <end position="146"/>
    </location>
</feature>
<gene>
    <name evidence="2" type="ORF">LARV_00190</name>
</gene>
<evidence type="ECO:0000313" key="2">
    <source>
        <dbReference type="EMBL" id="GAP12455.1"/>
    </source>
</evidence>
<keyword evidence="3" id="KW-1185">Reference proteome</keyword>
<proteinExistence type="predicted"/>
<evidence type="ECO:0000259" key="1">
    <source>
        <dbReference type="Pfam" id="PF12867"/>
    </source>
</evidence>
<organism evidence="2">
    <name type="scientific">Longilinea arvoryzae</name>
    <dbReference type="NCBI Taxonomy" id="360412"/>
    <lineage>
        <taxon>Bacteria</taxon>
        <taxon>Bacillati</taxon>
        <taxon>Chloroflexota</taxon>
        <taxon>Anaerolineae</taxon>
        <taxon>Anaerolineales</taxon>
        <taxon>Anaerolineaceae</taxon>
        <taxon>Longilinea</taxon>
    </lineage>
</organism>
<dbReference type="EMBL" id="DF967972">
    <property type="protein sequence ID" value="GAP12455.1"/>
    <property type="molecule type" value="Genomic_DNA"/>
</dbReference>
<dbReference type="InterPro" id="IPR024775">
    <property type="entry name" value="DinB-like"/>
</dbReference>
<dbReference type="Gene3D" id="1.20.120.450">
    <property type="entry name" value="dinb family like domain"/>
    <property type="match status" value="1"/>
</dbReference>
<name>A0A0S7B661_9CHLR</name>
<dbReference type="RefSeq" id="WP_075071879.1">
    <property type="nucleotide sequence ID" value="NZ_DF967972.1"/>
</dbReference>
<dbReference type="Proteomes" id="UP000055060">
    <property type="component" value="Unassembled WGS sequence"/>
</dbReference>
<accession>A0A0S7B661</accession>
<sequence>MSIQTDLVDGYSRNSWLVQRHLDDLDQADTLIRPNGTGNCINYIFGHILLCRVEMLELLGQPAAVTPQALRRYDTGADPVGPDSTDICPLEQLEHWWTEVDAEFLAALRGASDETMQRRVKTSHGEVELHRRLHFFYFHETFHIGQFEILRHLAGKTESLI</sequence>
<dbReference type="SUPFAM" id="SSF109854">
    <property type="entry name" value="DinB/YfiT-like putative metalloenzymes"/>
    <property type="match status" value="1"/>
</dbReference>
<dbReference type="AlphaFoldDB" id="A0A0S7B661"/>
<dbReference type="InterPro" id="IPR034660">
    <property type="entry name" value="DinB/YfiT-like"/>
</dbReference>
<dbReference type="OrthoDB" id="164842at2"/>
<evidence type="ECO:0000313" key="3">
    <source>
        <dbReference type="Proteomes" id="UP000055060"/>
    </source>
</evidence>
<dbReference type="Pfam" id="PF12867">
    <property type="entry name" value="DinB_2"/>
    <property type="match status" value="1"/>
</dbReference>
<dbReference type="STRING" id="360412.LARV_00190"/>
<protein>
    <submittedName>
        <fullName evidence="2">DinB superfamily</fullName>
    </submittedName>
</protein>